<evidence type="ECO:0000313" key="2">
    <source>
        <dbReference type="EMBL" id="KZV39402.1"/>
    </source>
</evidence>
<organism evidence="2 3">
    <name type="scientific">Dorcoceras hygrometricum</name>
    <dbReference type="NCBI Taxonomy" id="472368"/>
    <lineage>
        <taxon>Eukaryota</taxon>
        <taxon>Viridiplantae</taxon>
        <taxon>Streptophyta</taxon>
        <taxon>Embryophyta</taxon>
        <taxon>Tracheophyta</taxon>
        <taxon>Spermatophyta</taxon>
        <taxon>Magnoliopsida</taxon>
        <taxon>eudicotyledons</taxon>
        <taxon>Gunneridae</taxon>
        <taxon>Pentapetalae</taxon>
        <taxon>asterids</taxon>
        <taxon>lamiids</taxon>
        <taxon>Lamiales</taxon>
        <taxon>Gesneriaceae</taxon>
        <taxon>Didymocarpoideae</taxon>
        <taxon>Trichosporeae</taxon>
        <taxon>Loxocarpinae</taxon>
        <taxon>Dorcoceras</taxon>
    </lineage>
</organism>
<keyword evidence="3" id="KW-1185">Reference proteome</keyword>
<name>A0A2Z7BXP2_9LAMI</name>
<dbReference type="Proteomes" id="UP000250235">
    <property type="component" value="Unassembled WGS sequence"/>
</dbReference>
<feature type="transmembrane region" description="Helical" evidence="1">
    <location>
        <begin position="51"/>
        <end position="74"/>
    </location>
</feature>
<reference evidence="2 3" key="1">
    <citation type="journal article" date="2015" name="Proc. Natl. Acad. Sci. U.S.A.">
        <title>The resurrection genome of Boea hygrometrica: A blueprint for survival of dehydration.</title>
        <authorList>
            <person name="Xiao L."/>
            <person name="Yang G."/>
            <person name="Zhang L."/>
            <person name="Yang X."/>
            <person name="Zhao S."/>
            <person name="Ji Z."/>
            <person name="Zhou Q."/>
            <person name="Hu M."/>
            <person name="Wang Y."/>
            <person name="Chen M."/>
            <person name="Xu Y."/>
            <person name="Jin H."/>
            <person name="Xiao X."/>
            <person name="Hu G."/>
            <person name="Bao F."/>
            <person name="Hu Y."/>
            <person name="Wan P."/>
            <person name="Li L."/>
            <person name="Deng X."/>
            <person name="Kuang T."/>
            <person name="Xiang C."/>
            <person name="Zhu J.K."/>
            <person name="Oliver M.J."/>
            <person name="He Y."/>
        </authorList>
    </citation>
    <scope>NUCLEOTIDE SEQUENCE [LARGE SCALE GENOMIC DNA]</scope>
    <source>
        <strain evidence="3">cv. XS01</strain>
    </source>
</reference>
<keyword evidence="1" id="KW-0472">Membrane</keyword>
<dbReference type="AlphaFoldDB" id="A0A2Z7BXP2"/>
<gene>
    <name evidence="2" type="ORF">F511_15659</name>
</gene>
<accession>A0A2Z7BXP2</accession>
<evidence type="ECO:0000313" key="3">
    <source>
        <dbReference type="Proteomes" id="UP000250235"/>
    </source>
</evidence>
<sequence>MSHSIFHWVRSGRFRNSVMCHNCYYRSFGLPVVTDVLFTAHAFSRHDTLHVVSDCCIILLFVLGFNPMFIWGWLFCLPACCSGLPDYSTGLGVDPAGGASGEPVTDELVERLTYGEFLSHNSIENKNREHAVSDRVQMLVFQILCINCVSCQMSRGDVCCCILVGSSSNADVDSRFCAVA</sequence>
<proteinExistence type="predicted"/>
<keyword evidence="1" id="KW-0812">Transmembrane</keyword>
<evidence type="ECO:0000256" key="1">
    <source>
        <dbReference type="SAM" id="Phobius"/>
    </source>
</evidence>
<protein>
    <submittedName>
        <fullName evidence="2">Uncharacterized protein</fullName>
    </submittedName>
</protein>
<dbReference type="EMBL" id="KV001023">
    <property type="protein sequence ID" value="KZV39402.1"/>
    <property type="molecule type" value="Genomic_DNA"/>
</dbReference>
<keyword evidence="1" id="KW-1133">Transmembrane helix</keyword>